<dbReference type="SUPFAM" id="SSF75005">
    <property type="entry name" value="Arabinanase/levansucrase/invertase"/>
    <property type="match status" value="1"/>
</dbReference>
<evidence type="ECO:0000256" key="6">
    <source>
        <dbReference type="SAM" id="SignalP"/>
    </source>
</evidence>
<keyword evidence="8" id="KW-1185">Reference proteome</keyword>
<dbReference type="Proteomes" id="UP000560658">
    <property type="component" value="Unassembled WGS sequence"/>
</dbReference>
<dbReference type="GO" id="GO:0005975">
    <property type="term" value="P:carbohydrate metabolic process"/>
    <property type="evidence" value="ECO:0007669"/>
    <property type="project" value="InterPro"/>
</dbReference>
<evidence type="ECO:0008006" key="9">
    <source>
        <dbReference type="Google" id="ProtNLM"/>
    </source>
</evidence>
<dbReference type="InterPro" id="IPR006710">
    <property type="entry name" value="Glyco_hydro_43"/>
</dbReference>
<evidence type="ECO:0000313" key="7">
    <source>
        <dbReference type="EMBL" id="MBB4043736.1"/>
    </source>
</evidence>
<comment type="similarity">
    <text evidence="2 5">Belongs to the glycosyl hydrolase 43 family.</text>
</comment>
<feature type="chain" id="PRO_5032841340" description="Arabinosidase" evidence="6">
    <location>
        <begin position="22"/>
        <end position="309"/>
    </location>
</feature>
<dbReference type="GO" id="GO:0004553">
    <property type="term" value="F:hydrolase activity, hydrolyzing O-glycosyl compounds"/>
    <property type="evidence" value="ECO:0007669"/>
    <property type="project" value="InterPro"/>
</dbReference>
<name>A0A840CWM6_9BACE</name>
<accession>A0A840CWM6</accession>
<gene>
    <name evidence="7" type="ORF">GGR06_001522</name>
</gene>
<evidence type="ECO:0000256" key="3">
    <source>
        <dbReference type="ARBA" id="ARBA00022801"/>
    </source>
</evidence>
<dbReference type="InterPro" id="IPR050727">
    <property type="entry name" value="GH43_arabinanases"/>
</dbReference>
<evidence type="ECO:0000256" key="4">
    <source>
        <dbReference type="ARBA" id="ARBA00023295"/>
    </source>
</evidence>
<dbReference type="EMBL" id="JACIER010000005">
    <property type="protein sequence ID" value="MBB4043736.1"/>
    <property type="molecule type" value="Genomic_DNA"/>
</dbReference>
<proteinExistence type="inferred from homology"/>
<comment type="caution">
    <text evidence="7">The sequence shown here is derived from an EMBL/GenBank/DDBJ whole genome shotgun (WGS) entry which is preliminary data.</text>
</comment>
<dbReference type="Gene3D" id="2.115.10.20">
    <property type="entry name" value="Glycosyl hydrolase domain, family 43"/>
    <property type="match status" value="1"/>
</dbReference>
<protein>
    <recommendedName>
        <fullName evidence="9">Arabinosidase</fullName>
    </recommendedName>
</protein>
<comment type="pathway">
    <text evidence="1">Glycan metabolism; L-arabinan degradation.</text>
</comment>
<dbReference type="AlphaFoldDB" id="A0A840CWM6"/>
<dbReference type="PANTHER" id="PTHR43301">
    <property type="entry name" value="ARABINAN ENDO-1,5-ALPHA-L-ARABINOSIDASE"/>
    <property type="match status" value="1"/>
</dbReference>
<reference evidence="7" key="1">
    <citation type="submission" date="2020-08" db="EMBL/GenBank/DDBJ databases">
        <title>Genomic Encyclopedia of Type Strains, Phase IV (KMG-IV): sequencing the most valuable type-strain genomes for metagenomic binning, comparative biology and taxonomic classification.</title>
        <authorList>
            <person name="Goeker M."/>
        </authorList>
    </citation>
    <scope>NUCLEOTIDE SEQUENCE [LARGE SCALE GENOMIC DNA]</scope>
    <source>
        <strain evidence="7">DSM 105720</strain>
    </source>
</reference>
<keyword evidence="6" id="KW-0732">Signal</keyword>
<evidence type="ECO:0000256" key="2">
    <source>
        <dbReference type="ARBA" id="ARBA00009865"/>
    </source>
</evidence>
<dbReference type="RefSeq" id="WP_044163357.1">
    <property type="nucleotide sequence ID" value="NZ_JACIER010000005.1"/>
</dbReference>
<organism evidence="7 8">
    <name type="scientific">Bacteroides reticulotermitis</name>
    <dbReference type="NCBI Taxonomy" id="1133319"/>
    <lineage>
        <taxon>Bacteria</taxon>
        <taxon>Pseudomonadati</taxon>
        <taxon>Bacteroidota</taxon>
        <taxon>Bacteroidia</taxon>
        <taxon>Bacteroidales</taxon>
        <taxon>Bacteroidaceae</taxon>
        <taxon>Bacteroides</taxon>
    </lineage>
</organism>
<evidence type="ECO:0000256" key="5">
    <source>
        <dbReference type="RuleBase" id="RU361187"/>
    </source>
</evidence>
<dbReference type="InterPro" id="IPR023296">
    <property type="entry name" value="Glyco_hydro_beta-prop_sf"/>
</dbReference>
<dbReference type="PANTHER" id="PTHR43301:SF3">
    <property type="entry name" value="ARABINAN ENDO-1,5-ALPHA-L-ARABINOSIDASE A-RELATED"/>
    <property type="match status" value="1"/>
</dbReference>
<keyword evidence="3 5" id="KW-0378">Hydrolase</keyword>
<evidence type="ECO:0000313" key="8">
    <source>
        <dbReference type="Proteomes" id="UP000560658"/>
    </source>
</evidence>
<dbReference type="Pfam" id="PF04616">
    <property type="entry name" value="Glyco_hydro_43"/>
    <property type="match status" value="1"/>
</dbReference>
<feature type="signal peptide" evidence="6">
    <location>
        <begin position="1"/>
        <end position="21"/>
    </location>
</feature>
<dbReference type="CDD" id="cd08983">
    <property type="entry name" value="GH43_Bt3655-like"/>
    <property type="match status" value="1"/>
</dbReference>
<sequence>MKKIRNIVAALGLLCLASCQAPKEYYMFTSFHEPADEGLRYLYSEDGLRWDTIAGTWLKPELGKHQLMRDPSMVRTPDGTFHLVWTTSWKGDLGFGYAHSKDLVHWSEQQTIPVMADEPTTVNVWAPEIFYDDETQEFMVVWASCIPGRFERGIEDEDNNHRLYYIKTKDFKTVSKAKVLYDPGFSSIDAVIVKRAPKDYVMVLKDNTRPERNLKVAFAESAEGPYSPASEPFTESFVEGPSVEKIGDDYLIYFDVYKRKIYGAVRTKDFKQFTDATQQVSVPVGHKHGTIFKASESVVKNLIKESEKK</sequence>
<evidence type="ECO:0000256" key="1">
    <source>
        <dbReference type="ARBA" id="ARBA00004834"/>
    </source>
</evidence>
<keyword evidence="4 5" id="KW-0326">Glycosidase</keyword>